<evidence type="ECO:0000256" key="1">
    <source>
        <dbReference type="SAM" id="MobiDB-lite"/>
    </source>
</evidence>
<dbReference type="GO" id="GO:0016020">
    <property type="term" value="C:membrane"/>
    <property type="evidence" value="ECO:0007669"/>
    <property type="project" value="InterPro"/>
</dbReference>
<dbReference type="NCBIfam" id="TIGR01965">
    <property type="entry name" value="VCBS_repeat"/>
    <property type="match status" value="18"/>
</dbReference>
<sequence>MAALTLAKPATGQQTVLTDLTESSRLVFDFSPSDVFMERVEDNLVFNFDDGSSLVLENFYTAYTSETMPDFEVDGMELSGADFFAALDSTLMPAAGPAAGPDAARNAAYHDWSTADLMGGIDRLGGLDLGWNGTPRQDETLWGLPRDAAPNFAPVIAISGVIDVVEAGVFVGGNEAKTGVPAASGRVLAFDADGDALTYAFLGPDGPAATIAARYGVVTIGPDGVYTYTLNNEAADGLAEGQIQQENFIVQVSDGRNGTTTATITINVVGSNDMPSLELGKGQLAVTDDGANVTEGVIADAGQAMGDDPDAGHRLRYSFGTDENGAPITSITDEYGTLTINPDTGQYTYTLDKNSEAVQKLSGDGDDVAQRVTVVVTDEYGAYAERPLDIIVRGANDRPVLQAVTEHVRDMGVFGEDMAHADTPTRDYSGGEGHIANGEHRLGFEGQLQGFDAEGDALLYGVDTSGLVAGGKITLINPDNTDETTLLTVLDVNTDAGATTIVTEAGTFTLHPDGSYSFELDTAAGGFVDSMAQDERWNLTFNVNASDGKLNGDGTLTICLEGANEAPTIAYSKVHVREDGVAPGGNTPTTPDGGNNGFVFPDRHRIEVEGNLPGNDRDNNAELRYGIDAAGKQGGINETGITVNVMNATGDILLDADGRPVTETLKILSDSTSLDPETGHAIQRIATNYGTLTLDTVTGHYTFALATEAANHLGQDNYFEFHFTSTVTDQYGAQGRHMLGVRVEGANDAPVLTIAPDDRVLEVTEQGANSGNDYTNIDSGQARGDDDDYGAKLSYSFGTDDNGNPIVSVPDQYGVMHIDPDTGRYWYELNNASSATQQLAEGQKVDPTGGKGYTIRVTDEHGAYSEEQVRVEITGSNDAPYLVHGSQVDVVEAGVMPGGNETTAGKEQSDTGRNVIKDWEGDELSYSLNADASDKHNPGTWKGETGTDDQGWQTYKTDIGVFHLNPATGDYYFALDNNAQTVQELNAGETIQRYIHFTVSDGKGGVLETWATANIKGTNDRPELTLHQPKLEVTEDDTLTASGTVGVTDPDEGGARGESFTYGITTQSSTEGKTPVMSDRMDGTYGTLSIDPKTGEYTYTLNNAAQAVQALRTGETRTETFHVAVKDSQGAFDIKEVTVTVYGRDDAVLLDSTDARVVQITEAGVNFNTNEDNHASQTASGTFEVTPVDNPVDENGVNHLVYGFTDPDGTFHAWSVKVMQDGKTYGTLSIDAQGRYTFTLADNAEVNALDAGELLTLTGYGLAVRDDRHADDMITGQKLDLYIHGSNDRPYFTVDGMDGDEIVVDGLEENGNKVISGRLTADDPDAGHNPDDLSFSIEYNGKLVQVVEGRYGVLELHKDGSYTYTLTHPERLESLNEGQKLSEQEILEQESFTIRVTDPQNAFTSGSLHIDVVGSADNPVITLSGDTIIREDAGADINHADQDPAIYGRLDLDHIVDAEDTNGVNAGQVTWRYAEQTAFAEDADGKPLGTLTVHPDGSYTYILSENGSDLIQTMNDGESKYETFKVQAVIAGGKTIEKEITIEIKGTNDKPVLTVDENDEAAFIGKVQQDVFEDNDTSDLENPSVIFTGTLPSGAISDVDDDAGQLRYMLMSKDGQPVTELKTAYGTITLTYETTEDGTVITHYRYTLDNESTSLDAALKALQNGESLTDGARVVVVDPHGAVSDGSHTITITIDPADPDQGGGENPGLSLVFDAENSTLHGSVSEDGRDISDTDDYVETTTFEGRLEAKWDNGQDAPNRVFGIQGEDGRQIQSSADDGTIHVNGQYGYLIIDPVTGEYTYTLYNGENGTPGLVQSLADGEKVSEKFTLMLNGQVVSNDDGSNVEITIDIYGTNDAPVITGATDASIGETGDQGLTDGMTATGRVTATDIDHALDADGNPTGGMESVTYWFINAQGEYVTEMATQYGSIEIKPDGTYTFHLDTNKLPQDLVQNYPGGIVHLTAGTHLSETFQVVAHDGTDYSEPQDVTVTIDGTNYGPEVTIAEAFLTVSEDDVLTDSGALSDLFQDDEGMDNLTFTAKAEDGQSGTAVQGTYGTLQLMNGKYVYTLNNTDPAVQGLDAEHPGTDTFSITATDEHGKTSTVTITVKVSGQDDAPVLSADKVLTVREGDATAIVSGQATAYDADSADQADGALSYGLEVPTDAHGSPLHHAKLNADGSITNDFGTFRVDRNGTYSFELNNESEAVRALTSGSLTETSVILTVTDGQNNQTTLNIKVSITGANTAPDLTIELEPNAADSPVVENGADGADSLSGSFSVRDVDGTVASVTATDGSYGTVELVQSEDGLWTYKYTLDERAEVLAEGETRTDSFTVTVTDAEGAATEKTVLVHIKGANDAPVIDTATAAHNAGSLDFHDVDAADGHTLFVVVNGVAYEVTDNSVTIDGKGVFTFTRTRNADGKQAWTYTFEADPAAQAAIKEGDSEELKFQLKVSDGIDSATSKELTVTVDGVNRAPQIGRAVLALVLTELTPDADVRASSDNDNADPRDNSLPTHDIPLFDQDEGDLLDYDFADMNERGDVQGTFGILHFDADSGEYSYTLNTSRADLVHLAEAHAAGGDLTERFAYTVSDGLHDPVSGSVVVDLAAPSHADGNLGRADAADAQAVFGGAAAENLHGGSGDDILSGGAGDDMLFGGDGNDMLFGGAGNDYLDGGTGANHLYGGAGNDILLYSPDNPIMDGGDGIDFLVGVDRGALDTLLSGEHSALLDTEIIVLNGAEGSSPTSLTDMAHLGILADGNSVRFDEGWTAQNGGAPATAADGSPLADAEGIAYVEMRNDALDMDILVQQHLLNHGNS</sequence>
<dbReference type="InterPro" id="IPR010221">
    <property type="entry name" value="VCBS_dom"/>
</dbReference>
<dbReference type="Pfam" id="PF00353">
    <property type="entry name" value="HemolysinCabind"/>
    <property type="match status" value="2"/>
</dbReference>
<dbReference type="PROSITE" id="PS00330">
    <property type="entry name" value="HEMOLYSIN_CALCIUM"/>
    <property type="match status" value="1"/>
</dbReference>
<dbReference type="CDD" id="cd11304">
    <property type="entry name" value="Cadherin_repeat"/>
    <property type="match status" value="1"/>
</dbReference>
<dbReference type="Proteomes" id="UP000824225">
    <property type="component" value="Unassembled WGS sequence"/>
</dbReference>
<dbReference type="PROSITE" id="PS50268">
    <property type="entry name" value="CADHERIN_2"/>
    <property type="match status" value="2"/>
</dbReference>
<dbReference type="InterPro" id="IPR018511">
    <property type="entry name" value="Hemolysin-typ_Ca-bd_CS"/>
</dbReference>
<reference evidence="3" key="1">
    <citation type="journal article" date="2021" name="PeerJ">
        <title>Extensive microbial diversity within the chicken gut microbiome revealed by metagenomics and culture.</title>
        <authorList>
            <person name="Gilroy R."/>
            <person name="Ravi A."/>
            <person name="Getino M."/>
            <person name="Pursley I."/>
            <person name="Horton D.L."/>
            <person name="Alikhan N.F."/>
            <person name="Baker D."/>
            <person name="Gharbi K."/>
            <person name="Hall N."/>
            <person name="Watson M."/>
            <person name="Adriaenssens E.M."/>
            <person name="Foster-Nyarko E."/>
            <person name="Jarju S."/>
            <person name="Secka A."/>
            <person name="Antonio M."/>
            <person name="Oren A."/>
            <person name="Chaudhuri R.R."/>
            <person name="La Ragione R."/>
            <person name="Hildebrand F."/>
            <person name="Pallen M.J."/>
        </authorList>
    </citation>
    <scope>NUCLEOTIDE SEQUENCE</scope>
    <source>
        <strain evidence="3">CHK186-16707</strain>
    </source>
</reference>
<name>A0A9D2HCR5_9BACT</name>
<dbReference type="InterPro" id="IPR011049">
    <property type="entry name" value="Serralysin-like_metalloprot_C"/>
</dbReference>
<dbReference type="PRINTS" id="PR00313">
    <property type="entry name" value="CABNDNGRPT"/>
</dbReference>
<evidence type="ECO:0000313" key="3">
    <source>
        <dbReference type="EMBL" id="HJA07761.1"/>
    </source>
</evidence>
<dbReference type="PANTHER" id="PTHR14139">
    <property type="entry name" value="CALSYNTENIN"/>
    <property type="match status" value="1"/>
</dbReference>
<reference evidence="3" key="2">
    <citation type="submission" date="2021-04" db="EMBL/GenBank/DDBJ databases">
        <authorList>
            <person name="Gilroy R."/>
        </authorList>
    </citation>
    <scope>NUCLEOTIDE SEQUENCE</scope>
    <source>
        <strain evidence="3">CHK186-16707</strain>
    </source>
</reference>
<dbReference type="Pfam" id="PF17963">
    <property type="entry name" value="Big_9"/>
    <property type="match status" value="3"/>
</dbReference>
<dbReference type="SUPFAM" id="SSF51120">
    <property type="entry name" value="beta-Roll"/>
    <property type="match status" value="1"/>
</dbReference>
<dbReference type="InterPro" id="IPR001343">
    <property type="entry name" value="Hemolysn_Ca-bd"/>
</dbReference>
<gene>
    <name evidence="3" type="ORF">H9962_01010</name>
</gene>
<comment type="caution">
    <text evidence="3">The sequence shown here is derived from an EMBL/GenBank/DDBJ whole genome shotgun (WGS) entry which is preliminary data.</text>
</comment>
<organism evidence="3 4">
    <name type="scientific">Candidatus Mailhella merdigallinarum</name>
    <dbReference type="NCBI Taxonomy" id="2838658"/>
    <lineage>
        <taxon>Bacteria</taxon>
        <taxon>Pseudomonadati</taxon>
        <taxon>Thermodesulfobacteriota</taxon>
        <taxon>Desulfovibrionia</taxon>
        <taxon>Desulfovibrionales</taxon>
        <taxon>Desulfovibrionaceae</taxon>
        <taxon>Mailhella</taxon>
    </lineage>
</organism>
<feature type="region of interest" description="Disordered" evidence="1">
    <location>
        <begin position="929"/>
        <end position="950"/>
    </location>
</feature>
<dbReference type="EMBL" id="DXAN01000003">
    <property type="protein sequence ID" value="HJA07761.1"/>
    <property type="molecule type" value="Genomic_DNA"/>
</dbReference>
<dbReference type="GO" id="GO:0007156">
    <property type="term" value="P:homophilic cell adhesion via plasma membrane adhesion molecules"/>
    <property type="evidence" value="ECO:0007669"/>
    <property type="project" value="InterPro"/>
</dbReference>
<feature type="domain" description="Cadherin" evidence="2">
    <location>
        <begin position="174"/>
        <end position="277"/>
    </location>
</feature>
<feature type="domain" description="Cadherin" evidence="2">
    <location>
        <begin position="2116"/>
        <end position="2246"/>
    </location>
</feature>
<evidence type="ECO:0000259" key="2">
    <source>
        <dbReference type="PROSITE" id="PS50268"/>
    </source>
</evidence>
<protein>
    <submittedName>
        <fullName evidence="3">VCBS domain-containing protein</fullName>
    </submittedName>
</protein>
<proteinExistence type="predicted"/>
<feature type="compositionally biased region" description="Basic and acidic residues" evidence="1">
    <location>
        <begin position="2491"/>
        <end position="2505"/>
    </location>
</feature>
<dbReference type="GO" id="GO:0005509">
    <property type="term" value="F:calcium ion binding"/>
    <property type="evidence" value="ECO:0007669"/>
    <property type="project" value="InterPro"/>
</dbReference>
<dbReference type="InterPro" id="IPR002126">
    <property type="entry name" value="Cadherin-like_dom"/>
</dbReference>
<dbReference type="InterPro" id="IPR013783">
    <property type="entry name" value="Ig-like_fold"/>
</dbReference>
<accession>A0A9D2HCR5</accession>
<evidence type="ECO:0000313" key="4">
    <source>
        <dbReference type="Proteomes" id="UP000824225"/>
    </source>
</evidence>
<dbReference type="PANTHER" id="PTHR14139:SF2">
    <property type="entry name" value="CALSYNTENIN-1"/>
    <property type="match status" value="1"/>
</dbReference>
<dbReference type="Gene3D" id="2.60.40.10">
    <property type="entry name" value="Immunoglobulins"/>
    <property type="match status" value="4"/>
</dbReference>
<feature type="region of interest" description="Disordered" evidence="1">
    <location>
        <begin position="2491"/>
        <end position="2514"/>
    </location>
</feature>